<name>A0A562P2Q6_9HYPH</name>
<gene>
    <name evidence="4" type="ORF">IQ26_02173</name>
</gene>
<dbReference type="PANTHER" id="PTHR22789">
    <property type="entry name" value="FUCULOSE PHOSPHATE ALDOLASE"/>
    <property type="match status" value="1"/>
</dbReference>
<evidence type="ECO:0000313" key="5">
    <source>
        <dbReference type="Proteomes" id="UP000317122"/>
    </source>
</evidence>
<protein>
    <submittedName>
        <fullName evidence="4">L-fuculose-phosphate aldolase</fullName>
    </submittedName>
</protein>
<evidence type="ECO:0000259" key="3">
    <source>
        <dbReference type="SMART" id="SM01007"/>
    </source>
</evidence>
<proteinExistence type="predicted"/>
<keyword evidence="5" id="KW-1185">Reference proteome</keyword>
<dbReference type="InterPro" id="IPR036409">
    <property type="entry name" value="Aldolase_II/adducin_N_sf"/>
</dbReference>
<dbReference type="GO" id="GO:0019323">
    <property type="term" value="P:pentose catabolic process"/>
    <property type="evidence" value="ECO:0007669"/>
    <property type="project" value="TreeGrafter"/>
</dbReference>
<dbReference type="AlphaFoldDB" id="A0A562P2Q6"/>
<dbReference type="EMBL" id="VLKT01000011">
    <property type="protein sequence ID" value="TWI38752.1"/>
    <property type="molecule type" value="Genomic_DNA"/>
</dbReference>
<dbReference type="GO" id="GO:0005829">
    <property type="term" value="C:cytosol"/>
    <property type="evidence" value="ECO:0007669"/>
    <property type="project" value="TreeGrafter"/>
</dbReference>
<dbReference type="SUPFAM" id="SSF53639">
    <property type="entry name" value="AraD/HMP-PK domain-like"/>
    <property type="match status" value="1"/>
</dbReference>
<dbReference type="Proteomes" id="UP000317122">
    <property type="component" value="Unassembled WGS sequence"/>
</dbReference>
<accession>A0A562P2Q6</accession>
<reference evidence="4 5" key="1">
    <citation type="journal article" date="2015" name="Stand. Genomic Sci.">
        <title>Genomic Encyclopedia of Bacterial and Archaeal Type Strains, Phase III: the genomes of soil and plant-associated and newly described type strains.</title>
        <authorList>
            <person name="Whitman W.B."/>
            <person name="Woyke T."/>
            <person name="Klenk H.P."/>
            <person name="Zhou Y."/>
            <person name="Lilburn T.G."/>
            <person name="Beck B.J."/>
            <person name="De Vos P."/>
            <person name="Vandamme P."/>
            <person name="Eisen J.A."/>
            <person name="Garrity G."/>
            <person name="Hugenholtz P."/>
            <person name="Kyrpides N.C."/>
        </authorList>
    </citation>
    <scope>NUCLEOTIDE SEQUENCE [LARGE SCALE GENOMIC DNA]</scope>
    <source>
        <strain evidence="4 5">CGMCC 1.2546</strain>
    </source>
</reference>
<evidence type="ECO:0000256" key="2">
    <source>
        <dbReference type="ARBA" id="ARBA00023239"/>
    </source>
</evidence>
<dbReference type="GO" id="GO:0016832">
    <property type="term" value="F:aldehyde-lyase activity"/>
    <property type="evidence" value="ECO:0007669"/>
    <property type="project" value="TreeGrafter"/>
</dbReference>
<keyword evidence="1" id="KW-0479">Metal-binding</keyword>
<feature type="domain" description="Class II aldolase/adducin N-terminal" evidence="3">
    <location>
        <begin position="8"/>
        <end position="182"/>
    </location>
</feature>
<dbReference type="InterPro" id="IPR050197">
    <property type="entry name" value="Aldolase_class_II_sugar_metab"/>
</dbReference>
<dbReference type="PANTHER" id="PTHR22789:SF0">
    <property type="entry name" value="3-OXO-TETRONATE 4-PHOSPHATE DECARBOXYLASE-RELATED"/>
    <property type="match status" value="1"/>
</dbReference>
<sequence length="215" mass="22907">MHEIETRQAIVDAMQRLEALGFNRGTAGNVSCRIAGGMLVTPTGGNSTNVDVNQIVHMSNDHRVVGSGFPSSEWHMHAAILAALPSVCAVIHTHADACVALSCLRQDLPAFHYTVAAFGGDNVRCSRYATFGTMALAAAAVEALEGRTACLLANHGMIAVGPTLAAAMNNTIRLETLARQYLLARQAGEPALLPPDEMARIRERYLTYGKGLLKP</sequence>
<comment type="caution">
    <text evidence="4">The sequence shown here is derived from an EMBL/GenBank/DDBJ whole genome shotgun (WGS) entry which is preliminary data.</text>
</comment>
<dbReference type="SMART" id="SM01007">
    <property type="entry name" value="Aldolase_II"/>
    <property type="match status" value="1"/>
</dbReference>
<dbReference type="InterPro" id="IPR001303">
    <property type="entry name" value="Aldolase_II/adducin_N"/>
</dbReference>
<dbReference type="GO" id="GO:0046872">
    <property type="term" value="F:metal ion binding"/>
    <property type="evidence" value="ECO:0007669"/>
    <property type="project" value="UniProtKB-KW"/>
</dbReference>
<dbReference type="OrthoDB" id="5291399at2"/>
<evidence type="ECO:0000256" key="1">
    <source>
        <dbReference type="ARBA" id="ARBA00022723"/>
    </source>
</evidence>
<organism evidence="4 5">
    <name type="scientific">Mesorhizobium tianshanense</name>
    <dbReference type="NCBI Taxonomy" id="39844"/>
    <lineage>
        <taxon>Bacteria</taxon>
        <taxon>Pseudomonadati</taxon>
        <taxon>Pseudomonadota</taxon>
        <taxon>Alphaproteobacteria</taxon>
        <taxon>Hyphomicrobiales</taxon>
        <taxon>Phyllobacteriaceae</taxon>
        <taxon>Mesorhizobium</taxon>
    </lineage>
</organism>
<evidence type="ECO:0000313" key="4">
    <source>
        <dbReference type="EMBL" id="TWI38752.1"/>
    </source>
</evidence>
<keyword evidence="2" id="KW-0456">Lyase</keyword>
<dbReference type="Pfam" id="PF00596">
    <property type="entry name" value="Aldolase_II"/>
    <property type="match status" value="1"/>
</dbReference>
<dbReference type="Gene3D" id="3.40.225.10">
    <property type="entry name" value="Class II aldolase/adducin N-terminal domain"/>
    <property type="match status" value="1"/>
</dbReference>
<dbReference type="RefSeq" id="WP_145716676.1">
    <property type="nucleotide sequence ID" value="NZ_BSPF01000047.1"/>
</dbReference>